<dbReference type="RefSeq" id="XP_062729612.1">
    <property type="nucleotide sequence ID" value="XM_062880548.1"/>
</dbReference>
<comment type="similarity">
    <text evidence="1">Belongs to the universal ribosomal protein uL10 family.</text>
</comment>
<accession>A0ABR0F9I0</accession>
<name>A0ABR0F9I0_9PEZI</name>
<evidence type="ECO:0000313" key="3">
    <source>
        <dbReference type="EMBL" id="KAK4640636.1"/>
    </source>
</evidence>
<sequence>MPPRLRSTASARGLTAAVKPSRPSAALLRPSTPAVTSAARQYATVSRGLSLPDDYVPPTKPPTARPGETRKAQLLRTYTSLLRTTPVVLLFQHNNLTAEEWIAVRRELKAALDAVPATGDASADIASKAKIQVVRTSIFDVAMKLVEFFDPSKVEPTSAPTATGKRVKVTYNHDLSKAAWKAVKSVTMGETKIPETSTYAQLSALMVGPVAAFTLPAVSPQHLAAALSILAPSPPQFPAPTRKKNPGYHEPITQSALQKLLLIGARIEDKAFDMEGIKWVGGIENGLDGLRAQLVHMLQSAGMGLTSTLEGAGKTLWLTMESRRTVLEEEQNESRPCRPSIKLSKLFPPTKAHPSLTPLPSFATHRPAFLVGGLPRNTTRRPLFTILIGPPLHIVDLQQARSLVVFWCVLASFKQARQC</sequence>
<dbReference type="InterPro" id="IPR047865">
    <property type="entry name" value="Ribosomal_uL10_bac_type"/>
</dbReference>
<dbReference type="InterPro" id="IPR043141">
    <property type="entry name" value="Ribosomal_uL10-like_sf"/>
</dbReference>
<evidence type="ECO:0000256" key="2">
    <source>
        <dbReference type="SAM" id="MobiDB-lite"/>
    </source>
</evidence>
<protein>
    <recommendedName>
        <fullName evidence="5">Ribosomal protein YmL11, mitochondrial</fullName>
    </recommendedName>
</protein>
<dbReference type="SUPFAM" id="SSF160369">
    <property type="entry name" value="Ribosomal protein L10-like"/>
    <property type="match status" value="1"/>
</dbReference>
<evidence type="ECO:0000256" key="1">
    <source>
        <dbReference type="ARBA" id="ARBA00008889"/>
    </source>
</evidence>
<feature type="region of interest" description="Disordered" evidence="2">
    <location>
        <begin position="1"/>
        <end position="32"/>
    </location>
</feature>
<evidence type="ECO:0008006" key="5">
    <source>
        <dbReference type="Google" id="ProtNLM"/>
    </source>
</evidence>
<proteinExistence type="inferred from homology"/>
<dbReference type="Proteomes" id="UP001322138">
    <property type="component" value="Unassembled WGS sequence"/>
</dbReference>
<organism evidence="3 4">
    <name type="scientific">Podospora bellae-mahoneyi</name>
    <dbReference type="NCBI Taxonomy" id="2093777"/>
    <lineage>
        <taxon>Eukaryota</taxon>
        <taxon>Fungi</taxon>
        <taxon>Dikarya</taxon>
        <taxon>Ascomycota</taxon>
        <taxon>Pezizomycotina</taxon>
        <taxon>Sordariomycetes</taxon>
        <taxon>Sordariomycetidae</taxon>
        <taxon>Sordariales</taxon>
        <taxon>Podosporaceae</taxon>
        <taxon>Podospora</taxon>
    </lineage>
</organism>
<gene>
    <name evidence="3" type="ORF">QC761_600880</name>
</gene>
<comment type="caution">
    <text evidence="3">The sequence shown here is derived from an EMBL/GenBank/DDBJ whole genome shotgun (WGS) entry which is preliminary data.</text>
</comment>
<dbReference type="PANTHER" id="PTHR11560">
    <property type="entry name" value="39S RIBOSOMAL PROTEIN L10, MITOCHONDRIAL"/>
    <property type="match status" value="1"/>
</dbReference>
<dbReference type="EMBL" id="JAFFGZ010000008">
    <property type="protein sequence ID" value="KAK4640636.1"/>
    <property type="molecule type" value="Genomic_DNA"/>
</dbReference>
<evidence type="ECO:0000313" key="4">
    <source>
        <dbReference type="Proteomes" id="UP001322138"/>
    </source>
</evidence>
<reference evidence="3 4" key="1">
    <citation type="journal article" date="2023" name="bioRxiv">
        <title>High-quality genome assemblies of four members of thePodospora anserinaspecies complex.</title>
        <authorList>
            <person name="Ament-Velasquez S.L."/>
            <person name="Vogan A.A."/>
            <person name="Wallerman O."/>
            <person name="Hartmann F."/>
            <person name="Gautier V."/>
            <person name="Silar P."/>
            <person name="Giraud T."/>
            <person name="Johannesson H."/>
        </authorList>
    </citation>
    <scope>NUCLEOTIDE SEQUENCE [LARGE SCALE GENOMIC DNA]</scope>
    <source>
        <strain evidence="3 4">CBS 112042</strain>
    </source>
</reference>
<keyword evidence="4" id="KW-1185">Reference proteome</keyword>
<dbReference type="Gene3D" id="3.30.70.1730">
    <property type="match status" value="1"/>
</dbReference>
<dbReference type="GeneID" id="87900030"/>